<comment type="caution">
    <text evidence="2">The sequence shown here is derived from an EMBL/GenBank/DDBJ whole genome shotgun (WGS) entry which is preliminary data.</text>
</comment>
<evidence type="ECO:0000313" key="3">
    <source>
        <dbReference type="Proteomes" id="UP000192578"/>
    </source>
</evidence>
<evidence type="ECO:0000256" key="1">
    <source>
        <dbReference type="SAM" id="Phobius"/>
    </source>
</evidence>
<keyword evidence="1" id="KW-0472">Membrane</keyword>
<reference evidence="3" key="1">
    <citation type="submission" date="2017-01" db="EMBL/GenBank/DDBJ databases">
        <title>Comparative genomics of anhydrobiosis in the tardigrade Hypsibius dujardini.</title>
        <authorList>
            <person name="Yoshida Y."/>
            <person name="Koutsovoulos G."/>
            <person name="Laetsch D."/>
            <person name="Stevens L."/>
            <person name="Kumar S."/>
            <person name="Horikawa D."/>
            <person name="Ishino K."/>
            <person name="Komine S."/>
            <person name="Tomita M."/>
            <person name="Blaxter M."/>
            <person name="Arakawa K."/>
        </authorList>
    </citation>
    <scope>NUCLEOTIDE SEQUENCE [LARGE SCALE GENOMIC DNA]</scope>
    <source>
        <strain evidence="3">Z151</strain>
    </source>
</reference>
<keyword evidence="1" id="KW-0812">Transmembrane</keyword>
<keyword evidence="1" id="KW-1133">Transmembrane helix</keyword>
<feature type="transmembrane region" description="Helical" evidence="1">
    <location>
        <begin position="21"/>
        <end position="44"/>
    </location>
</feature>
<keyword evidence="3" id="KW-1185">Reference proteome</keyword>
<dbReference type="AlphaFoldDB" id="A0A1W0XEF9"/>
<sequence>MSTNCWVRKTRMIDLYESRPALVLGLFIMLLMITYDCQVLKSFLLDGRSTVVVFSENSGNYLICQGTSCAECFAA</sequence>
<name>A0A1W0XEF9_HYPEX</name>
<organism evidence="2 3">
    <name type="scientific">Hypsibius exemplaris</name>
    <name type="common">Freshwater tardigrade</name>
    <dbReference type="NCBI Taxonomy" id="2072580"/>
    <lineage>
        <taxon>Eukaryota</taxon>
        <taxon>Metazoa</taxon>
        <taxon>Ecdysozoa</taxon>
        <taxon>Tardigrada</taxon>
        <taxon>Eutardigrada</taxon>
        <taxon>Parachela</taxon>
        <taxon>Hypsibioidea</taxon>
        <taxon>Hypsibiidae</taxon>
        <taxon>Hypsibius</taxon>
    </lineage>
</organism>
<gene>
    <name evidence="2" type="ORF">BV898_00772</name>
</gene>
<protein>
    <submittedName>
        <fullName evidence="2">Uncharacterized protein</fullName>
    </submittedName>
</protein>
<evidence type="ECO:0000313" key="2">
    <source>
        <dbReference type="EMBL" id="OQV25847.1"/>
    </source>
</evidence>
<proteinExistence type="predicted"/>
<dbReference type="Proteomes" id="UP000192578">
    <property type="component" value="Unassembled WGS sequence"/>
</dbReference>
<accession>A0A1W0XEF9</accession>
<dbReference type="EMBL" id="MTYJ01000002">
    <property type="protein sequence ID" value="OQV25847.1"/>
    <property type="molecule type" value="Genomic_DNA"/>
</dbReference>